<organism evidence="2 3">
    <name type="scientific">Porites evermanni</name>
    <dbReference type="NCBI Taxonomy" id="104178"/>
    <lineage>
        <taxon>Eukaryota</taxon>
        <taxon>Metazoa</taxon>
        <taxon>Cnidaria</taxon>
        <taxon>Anthozoa</taxon>
        <taxon>Hexacorallia</taxon>
        <taxon>Scleractinia</taxon>
        <taxon>Fungiina</taxon>
        <taxon>Poritidae</taxon>
        <taxon>Porites</taxon>
    </lineage>
</organism>
<keyword evidence="3" id="KW-1185">Reference proteome</keyword>
<dbReference type="Proteomes" id="UP001159427">
    <property type="component" value="Unassembled WGS sequence"/>
</dbReference>
<protein>
    <submittedName>
        <fullName evidence="2">Uncharacterized protein</fullName>
    </submittedName>
</protein>
<evidence type="ECO:0000313" key="2">
    <source>
        <dbReference type="EMBL" id="CAH3191303.1"/>
    </source>
</evidence>
<keyword evidence="1" id="KW-0812">Transmembrane</keyword>
<proteinExistence type="predicted"/>
<gene>
    <name evidence="2" type="ORF">PEVE_00021602</name>
</gene>
<dbReference type="EMBL" id="CALNXI010002891">
    <property type="protein sequence ID" value="CAH3191303.1"/>
    <property type="molecule type" value="Genomic_DNA"/>
</dbReference>
<name>A0ABN8SJ95_9CNID</name>
<keyword evidence="1" id="KW-0472">Membrane</keyword>
<evidence type="ECO:0000313" key="3">
    <source>
        <dbReference type="Proteomes" id="UP001159427"/>
    </source>
</evidence>
<sequence>MLVTCPTQRYFVNPAALHKCYTTNEVVLCPKSLLLKATHTDWLGMAWTPRSRLTFQRNHKRATDCNGLKPLLHFGARYYLSTTFHTITLHTAAGTISRVSLTPLSILHVPCNSSFEDQEIGLGKCPPTMEFSLPIFQSDRFSYVPWRPATNDTTFQLHYTSLTVLPPLSFDNKTLHDLDTLYSQLDGQLTAQLRDVHHNIEKLKPATTSTLNDAVTYLALSLTLIHSVLFITFFCSRRRCFSPTAPPELTPMNSVHTPLQRPVRCSHS</sequence>
<evidence type="ECO:0000256" key="1">
    <source>
        <dbReference type="SAM" id="Phobius"/>
    </source>
</evidence>
<comment type="caution">
    <text evidence="2">The sequence shown here is derived from an EMBL/GenBank/DDBJ whole genome shotgun (WGS) entry which is preliminary data.</text>
</comment>
<accession>A0ABN8SJ95</accession>
<reference evidence="2 3" key="1">
    <citation type="submission" date="2022-05" db="EMBL/GenBank/DDBJ databases">
        <authorList>
            <consortium name="Genoscope - CEA"/>
            <person name="William W."/>
        </authorList>
    </citation>
    <scope>NUCLEOTIDE SEQUENCE [LARGE SCALE GENOMIC DNA]</scope>
</reference>
<feature type="transmembrane region" description="Helical" evidence="1">
    <location>
        <begin position="214"/>
        <end position="235"/>
    </location>
</feature>
<keyword evidence="1" id="KW-1133">Transmembrane helix</keyword>